<reference evidence="1 2" key="1">
    <citation type="journal article" date="2015" name="Proc. Natl. Acad. Sci. U.S.A.">
        <title>The resurrection genome of Boea hygrometrica: A blueprint for survival of dehydration.</title>
        <authorList>
            <person name="Xiao L."/>
            <person name="Yang G."/>
            <person name="Zhang L."/>
            <person name="Yang X."/>
            <person name="Zhao S."/>
            <person name="Ji Z."/>
            <person name="Zhou Q."/>
            <person name="Hu M."/>
            <person name="Wang Y."/>
            <person name="Chen M."/>
            <person name="Xu Y."/>
            <person name="Jin H."/>
            <person name="Xiao X."/>
            <person name="Hu G."/>
            <person name="Bao F."/>
            <person name="Hu Y."/>
            <person name="Wan P."/>
            <person name="Li L."/>
            <person name="Deng X."/>
            <person name="Kuang T."/>
            <person name="Xiang C."/>
            <person name="Zhu J.K."/>
            <person name="Oliver M.J."/>
            <person name="He Y."/>
        </authorList>
    </citation>
    <scope>NUCLEOTIDE SEQUENCE [LARGE SCALE GENOMIC DNA]</scope>
    <source>
        <strain evidence="2">cv. XS01</strain>
    </source>
</reference>
<gene>
    <name evidence="1" type="ORF">F511_46299</name>
</gene>
<evidence type="ECO:0000313" key="2">
    <source>
        <dbReference type="Proteomes" id="UP000250235"/>
    </source>
</evidence>
<organism evidence="1 2">
    <name type="scientific">Dorcoceras hygrometricum</name>
    <dbReference type="NCBI Taxonomy" id="472368"/>
    <lineage>
        <taxon>Eukaryota</taxon>
        <taxon>Viridiplantae</taxon>
        <taxon>Streptophyta</taxon>
        <taxon>Embryophyta</taxon>
        <taxon>Tracheophyta</taxon>
        <taxon>Spermatophyta</taxon>
        <taxon>Magnoliopsida</taxon>
        <taxon>eudicotyledons</taxon>
        <taxon>Gunneridae</taxon>
        <taxon>Pentapetalae</taxon>
        <taxon>asterids</taxon>
        <taxon>lamiids</taxon>
        <taxon>Lamiales</taxon>
        <taxon>Gesneriaceae</taxon>
        <taxon>Didymocarpoideae</taxon>
        <taxon>Trichosporeae</taxon>
        <taxon>Loxocarpinae</taxon>
        <taxon>Dorcoceras</taxon>
    </lineage>
</organism>
<sequence length="129" mass="14136">MRAGRAWWLGAALHDAQALRMRRPRTSATPRARDASLDASGSNCCAAGLSITGDARRRFTRGRPATVASSIECWPDEASRGDARWWGAECATMRAYRTARGLVSLAKFRGGAAAPASLRRYRDGWSEFF</sequence>
<dbReference type="EMBL" id="KV102315">
    <property type="protein sequence ID" value="KZT76674.1"/>
    <property type="molecule type" value="Genomic_DNA"/>
</dbReference>
<protein>
    <submittedName>
        <fullName evidence="1">Uncharacterized protein</fullName>
    </submittedName>
</protein>
<accession>A0A2Z6ZTU4</accession>
<keyword evidence="2" id="KW-1185">Reference proteome</keyword>
<dbReference type="AlphaFoldDB" id="A0A2Z6ZTU4"/>
<name>A0A2Z6ZTU4_9LAMI</name>
<dbReference type="Proteomes" id="UP000250235">
    <property type="component" value="Unassembled WGS sequence"/>
</dbReference>
<evidence type="ECO:0000313" key="1">
    <source>
        <dbReference type="EMBL" id="KZT76674.1"/>
    </source>
</evidence>
<proteinExistence type="predicted"/>